<gene>
    <name evidence="3" type="ORF">ABH15_06590</name>
</gene>
<organism evidence="3 4">
    <name type="scientific">Methanoculleus taiwanensis</name>
    <dbReference type="NCBI Taxonomy" id="1550565"/>
    <lineage>
        <taxon>Archaea</taxon>
        <taxon>Methanobacteriati</taxon>
        <taxon>Methanobacteriota</taxon>
        <taxon>Stenosarchaea group</taxon>
        <taxon>Methanomicrobia</taxon>
        <taxon>Methanomicrobiales</taxon>
        <taxon>Methanomicrobiaceae</taxon>
        <taxon>Methanoculleus</taxon>
    </lineage>
</organism>
<evidence type="ECO:0000313" key="3">
    <source>
        <dbReference type="EMBL" id="RXE55880.1"/>
    </source>
</evidence>
<keyword evidence="2" id="KW-0472">Membrane</keyword>
<keyword evidence="2" id="KW-0812">Transmembrane</keyword>
<feature type="coiled-coil region" evidence="1">
    <location>
        <begin position="294"/>
        <end position="321"/>
    </location>
</feature>
<accession>A0A498H1H8</accession>
<comment type="caution">
    <text evidence="3">The sequence shown here is derived from an EMBL/GenBank/DDBJ whole genome shotgun (WGS) entry which is preliminary data.</text>
</comment>
<proteinExistence type="predicted"/>
<evidence type="ECO:0000313" key="4">
    <source>
        <dbReference type="Proteomes" id="UP000290932"/>
    </source>
</evidence>
<dbReference type="AlphaFoldDB" id="A0A498H1H8"/>
<dbReference type="EMBL" id="LHQS01000002">
    <property type="protein sequence ID" value="RXE55880.1"/>
    <property type="molecule type" value="Genomic_DNA"/>
</dbReference>
<sequence length="364" mass="38820">MHVRSIHRAIILLLALVCAVQAASAFTITTETINPASGALEPGQQVTAHYKIAYSMTTADGSDESFDFSTGLQNPVWTFTIYRDGVGINTFTRGGFYPTITEFELSYGSGNIELDAQLRGSAPSSSTGTVEVVKIEHVANGRVVDDHVVTREVLNPAEVASQLAAREKQLSDLKVNIDQKAAEGVDVTAATAKYNTAADAIERAKTASATQAATLLATAKTNMDSAANLLEKAWAEKDVGDAAATIQQVDDLITYFKDNRSMGSDARVVAIITKRESAVQYYTTASDELTRGNYAAAKTKAADAETKATEALNDATALRTEIGDGFSFNFGSTLLYIGVGVVLILLVVGAVVVYRRRGKWDELG</sequence>
<keyword evidence="2" id="KW-1133">Transmembrane helix</keyword>
<feature type="transmembrane region" description="Helical" evidence="2">
    <location>
        <begin position="334"/>
        <end position="354"/>
    </location>
</feature>
<keyword evidence="1" id="KW-0175">Coiled coil</keyword>
<name>A0A498H1H8_9EURY</name>
<evidence type="ECO:0000256" key="1">
    <source>
        <dbReference type="SAM" id="Coils"/>
    </source>
</evidence>
<evidence type="ECO:0000256" key="2">
    <source>
        <dbReference type="SAM" id="Phobius"/>
    </source>
</evidence>
<dbReference type="OrthoDB" id="107460at2157"/>
<protein>
    <submittedName>
        <fullName evidence="3">Uncharacterized protein</fullName>
    </submittedName>
</protein>
<dbReference type="Proteomes" id="UP000290932">
    <property type="component" value="Unassembled WGS sequence"/>
</dbReference>
<keyword evidence="4" id="KW-1185">Reference proteome</keyword>
<reference evidence="3 4" key="1">
    <citation type="journal article" date="2015" name="Int. J. Syst. Evol. Microbiol.">
        <title>Methanoculleus taiwanensis sp. nov., a methanogen isolated from deep marine sediment at the deformation front area near Taiwan.</title>
        <authorList>
            <person name="Weng C.Y."/>
            <person name="Chen S.C."/>
            <person name="Lai M.C."/>
            <person name="Wu S.Y."/>
            <person name="Lin S."/>
            <person name="Yang T.F."/>
            <person name="Chen P.C."/>
        </authorList>
    </citation>
    <scope>NUCLEOTIDE SEQUENCE [LARGE SCALE GENOMIC DNA]</scope>
    <source>
        <strain evidence="3 4">CYW4</strain>
    </source>
</reference>